<feature type="compositionally biased region" description="Pro residues" evidence="1">
    <location>
        <begin position="75"/>
        <end position="84"/>
    </location>
</feature>
<protein>
    <submittedName>
        <fullName evidence="2">Uncharacterized protein</fullName>
    </submittedName>
</protein>
<reference evidence="2" key="1">
    <citation type="submission" date="2020-11" db="EMBL/GenBank/DDBJ databases">
        <authorList>
            <person name="Tran Van P."/>
        </authorList>
    </citation>
    <scope>NUCLEOTIDE SEQUENCE</scope>
</reference>
<feature type="region of interest" description="Disordered" evidence="1">
    <location>
        <begin position="45"/>
        <end position="101"/>
    </location>
</feature>
<dbReference type="AlphaFoldDB" id="A0A7R9CJH6"/>
<accession>A0A7R9CJH6</accession>
<evidence type="ECO:0000256" key="1">
    <source>
        <dbReference type="SAM" id="MobiDB-lite"/>
    </source>
</evidence>
<sequence>MTGKSGELGLLCPGADGTLLSSSPGVNPAMIDLTALAGLQVLLGRHQVLQRRRRRGGRGEARARRDAHPRGTGRGPPPPSPPHAPHSLPRLPWLRSEHHSAAPHRHVALLNDVTETTAFYNRSILRGTAPHSELEEVNPLPPKLRHEE</sequence>
<organism evidence="2">
    <name type="scientific">Timema poppense</name>
    <name type="common">Walking stick</name>
    <dbReference type="NCBI Taxonomy" id="170557"/>
    <lineage>
        <taxon>Eukaryota</taxon>
        <taxon>Metazoa</taxon>
        <taxon>Ecdysozoa</taxon>
        <taxon>Arthropoda</taxon>
        <taxon>Hexapoda</taxon>
        <taxon>Insecta</taxon>
        <taxon>Pterygota</taxon>
        <taxon>Neoptera</taxon>
        <taxon>Polyneoptera</taxon>
        <taxon>Phasmatodea</taxon>
        <taxon>Timematodea</taxon>
        <taxon>Timematoidea</taxon>
        <taxon>Timematidae</taxon>
        <taxon>Timema</taxon>
    </lineage>
</organism>
<gene>
    <name evidence="2" type="ORF">TPSB3V08_LOCUS684</name>
</gene>
<evidence type="ECO:0000313" key="2">
    <source>
        <dbReference type="EMBL" id="CAD7396454.1"/>
    </source>
</evidence>
<dbReference type="EMBL" id="OD000215">
    <property type="protein sequence ID" value="CAD7396454.1"/>
    <property type="molecule type" value="Genomic_DNA"/>
</dbReference>
<name>A0A7R9CJH6_TIMPO</name>
<feature type="compositionally biased region" description="Basic and acidic residues" evidence="1">
    <location>
        <begin position="57"/>
        <end position="69"/>
    </location>
</feature>
<proteinExistence type="predicted"/>